<sequence>MSETTEAAAAFTIDAWEETTYDDPAEGPKLTRVVVRKTYDGVLRGTGVAEVLTAQGGGSGFVASERIVGTLDGRAGSFVIQHGGLADPDGTTSTFGAIVPSSGTGELAGISGEATEGTPGTLTLRYRF</sequence>
<name>A0ABT7M4X7_9PSEU</name>
<dbReference type="SUPFAM" id="SSF159238">
    <property type="entry name" value="SO1590-like"/>
    <property type="match status" value="1"/>
</dbReference>
<dbReference type="EMBL" id="JASVWF010000001">
    <property type="protein sequence ID" value="MDL5155279.1"/>
    <property type="molecule type" value="Genomic_DNA"/>
</dbReference>
<comment type="caution">
    <text evidence="1">The sequence shown here is derived from an EMBL/GenBank/DDBJ whole genome shotgun (WGS) entry which is preliminary data.</text>
</comment>
<dbReference type="InterPro" id="IPR023159">
    <property type="entry name" value="SO1590-like_sf"/>
</dbReference>
<evidence type="ECO:0000313" key="1">
    <source>
        <dbReference type="EMBL" id="MDL5155279.1"/>
    </source>
</evidence>
<reference evidence="1 2" key="1">
    <citation type="submission" date="2023-06" db="EMBL/GenBank/DDBJ databases">
        <title>Actinomycetospora Odt1-22.</title>
        <authorList>
            <person name="Supong K."/>
        </authorList>
    </citation>
    <scope>NUCLEOTIDE SEQUENCE [LARGE SCALE GENOMIC DNA]</scope>
    <source>
        <strain evidence="1 2">Odt1-22</strain>
    </source>
</reference>
<accession>A0ABT7M4X7</accession>
<organism evidence="1 2">
    <name type="scientific">Actinomycetospora termitidis</name>
    <dbReference type="NCBI Taxonomy" id="3053470"/>
    <lineage>
        <taxon>Bacteria</taxon>
        <taxon>Bacillati</taxon>
        <taxon>Actinomycetota</taxon>
        <taxon>Actinomycetes</taxon>
        <taxon>Pseudonocardiales</taxon>
        <taxon>Pseudonocardiaceae</taxon>
        <taxon>Actinomycetospora</taxon>
    </lineage>
</organism>
<dbReference type="RefSeq" id="WP_286051375.1">
    <property type="nucleotide sequence ID" value="NZ_JASVWF010000001.1"/>
</dbReference>
<dbReference type="Gene3D" id="2.40.350.10">
    <property type="entry name" value="SO1590-like"/>
    <property type="match status" value="1"/>
</dbReference>
<evidence type="ECO:0000313" key="2">
    <source>
        <dbReference type="Proteomes" id="UP001231924"/>
    </source>
</evidence>
<dbReference type="InterPro" id="IPR021607">
    <property type="entry name" value="DUF3224"/>
</dbReference>
<keyword evidence="2" id="KW-1185">Reference proteome</keyword>
<proteinExistence type="predicted"/>
<protein>
    <submittedName>
        <fullName evidence="1">DUF3224 domain-containing protein</fullName>
    </submittedName>
</protein>
<dbReference type="Pfam" id="PF11528">
    <property type="entry name" value="DUF3224"/>
    <property type="match status" value="1"/>
</dbReference>
<dbReference type="Proteomes" id="UP001231924">
    <property type="component" value="Unassembled WGS sequence"/>
</dbReference>
<gene>
    <name evidence="1" type="ORF">QRT03_04875</name>
</gene>